<reference evidence="1 2" key="1">
    <citation type="journal article" date="2010" name="BMC Genomics">
        <title>Genome sequence of the pattern forming Paenibacillus vortex bacterium reveals potential for thriving in complex environments.</title>
        <authorList>
            <person name="Sirota-Madi A."/>
            <person name="Olender T."/>
            <person name="Helman Y."/>
            <person name="Ingham C."/>
            <person name="Brainis I."/>
            <person name="Roth D."/>
            <person name="Hagi E."/>
            <person name="Brodsky L."/>
            <person name="Leshkowitz D."/>
            <person name="Galatenko V."/>
            <person name="Nikolaev V."/>
            <person name="Mugasimangalam R.C."/>
            <person name="Bransburg-Zabary S."/>
            <person name="Gutnick D.L."/>
            <person name="Lancet D."/>
            <person name="Ben-Jacob E."/>
        </authorList>
    </citation>
    <scope>NUCLEOTIDE SEQUENCE [LARGE SCALE GENOMIC DNA]</scope>
    <source>
        <strain evidence="1 2">V453</strain>
    </source>
</reference>
<dbReference type="AlphaFoldDB" id="A0A2R9ST17"/>
<gene>
    <name evidence="1" type="ORF">PVOR_18999</name>
</gene>
<name>A0A2R9ST17_9BACL</name>
<sequence>MERGVEEALRELGIAITQDGISISRKGEAEIGIPFIFGNFFME</sequence>
<evidence type="ECO:0000313" key="1">
    <source>
        <dbReference type="EMBL" id="EFU40503.1"/>
    </source>
</evidence>
<dbReference type="KEGG" id="pvo:PVOR_18999"/>
<dbReference type="EMBL" id="ADHJ01000031">
    <property type="protein sequence ID" value="EFU40503.1"/>
    <property type="molecule type" value="Genomic_DNA"/>
</dbReference>
<organism evidence="1 2">
    <name type="scientific">Paenibacillus vortex V453</name>
    <dbReference type="NCBI Taxonomy" id="715225"/>
    <lineage>
        <taxon>Bacteria</taxon>
        <taxon>Bacillati</taxon>
        <taxon>Bacillota</taxon>
        <taxon>Bacilli</taxon>
        <taxon>Bacillales</taxon>
        <taxon>Paenibacillaceae</taxon>
        <taxon>Paenibacillus</taxon>
    </lineage>
</organism>
<comment type="caution">
    <text evidence="1">The sequence shown here is derived from an EMBL/GenBank/DDBJ whole genome shotgun (WGS) entry which is preliminary data.</text>
</comment>
<proteinExistence type="predicted"/>
<dbReference type="Proteomes" id="UP000003094">
    <property type="component" value="Unassembled WGS sequence"/>
</dbReference>
<accession>A0A2R9ST17</accession>
<protein>
    <submittedName>
        <fullName evidence="1">Uncharacterized protein</fullName>
    </submittedName>
</protein>
<keyword evidence="2" id="KW-1185">Reference proteome</keyword>
<evidence type="ECO:0000313" key="2">
    <source>
        <dbReference type="Proteomes" id="UP000003094"/>
    </source>
</evidence>